<organism evidence="3 4">
    <name type="scientific">Pseudogulbenkiania ferrooxidans 2002</name>
    <dbReference type="NCBI Taxonomy" id="279714"/>
    <lineage>
        <taxon>Bacteria</taxon>
        <taxon>Pseudomonadati</taxon>
        <taxon>Pseudomonadota</taxon>
        <taxon>Betaproteobacteria</taxon>
        <taxon>Neisseriales</taxon>
        <taxon>Chromobacteriaceae</taxon>
        <taxon>Pseudogulbenkiania</taxon>
    </lineage>
</organism>
<dbReference type="SMART" id="SM00267">
    <property type="entry name" value="GGDEF"/>
    <property type="match status" value="1"/>
</dbReference>
<keyword evidence="4" id="KW-1185">Reference proteome</keyword>
<dbReference type="InterPro" id="IPR043128">
    <property type="entry name" value="Rev_trsase/Diguanyl_cyclase"/>
</dbReference>
<dbReference type="InterPro" id="IPR001633">
    <property type="entry name" value="EAL_dom"/>
</dbReference>
<evidence type="ECO:0000259" key="1">
    <source>
        <dbReference type="PROSITE" id="PS50883"/>
    </source>
</evidence>
<dbReference type="InterPro" id="IPR012292">
    <property type="entry name" value="Globin/Proto"/>
</dbReference>
<evidence type="ECO:0000313" key="3">
    <source>
        <dbReference type="EMBL" id="EEG07781.1"/>
    </source>
</evidence>
<dbReference type="eggNOG" id="COG5001">
    <property type="taxonomic scope" value="Bacteria"/>
</dbReference>
<dbReference type="InterPro" id="IPR029016">
    <property type="entry name" value="GAF-like_dom_sf"/>
</dbReference>
<dbReference type="FunFam" id="3.30.70.270:FF:000001">
    <property type="entry name" value="Diguanylate cyclase domain protein"/>
    <property type="match status" value="1"/>
</dbReference>
<evidence type="ECO:0000313" key="4">
    <source>
        <dbReference type="Proteomes" id="UP000003165"/>
    </source>
</evidence>
<dbReference type="AlphaFoldDB" id="B9Z5D4"/>
<dbReference type="InterPro" id="IPR035919">
    <property type="entry name" value="EAL_sf"/>
</dbReference>
<dbReference type="Pfam" id="PF11563">
    <property type="entry name" value="Protoglobin"/>
    <property type="match status" value="1"/>
</dbReference>
<dbReference type="Pfam" id="PF00990">
    <property type="entry name" value="GGDEF"/>
    <property type="match status" value="1"/>
</dbReference>
<dbReference type="Pfam" id="PF00563">
    <property type="entry name" value="EAL"/>
    <property type="match status" value="1"/>
</dbReference>
<dbReference type="SUPFAM" id="SSF55781">
    <property type="entry name" value="GAF domain-like"/>
    <property type="match status" value="1"/>
</dbReference>
<dbReference type="GO" id="GO:0020037">
    <property type="term" value="F:heme binding"/>
    <property type="evidence" value="ECO:0007669"/>
    <property type="project" value="InterPro"/>
</dbReference>
<gene>
    <name evidence="3" type="ORF">FuraDRAFT_2569</name>
</gene>
<dbReference type="NCBIfam" id="TIGR00254">
    <property type="entry name" value="GGDEF"/>
    <property type="match status" value="1"/>
</dbReference>
<feature type="domain" description="EAL" evidence="1">
    <location>
        <begin position="538"/>
        <end position="790"/>
    </location>
</feature>
<sequence>MSSAAPLPDLAALLAQRVDLDPAELARYDLEQHPALADTALLGAALHDFLQRQPETGERFGDAADAALRQLVEHKVSHFAALLTRPWAGESLDAGLALGRQQHEYGLSTAWLSSAHRVYLDHLEQRVGGLALAADDRAGLTAALRKLVFYDLLLQLSGYHAGAEAVSQGEAQRLARLNRLYITLSQVSHIAARNVRHLGSRELAAQTLLREVCETVVEHGGIHMAWVGFIDPASQRIDPFAWAGADAARYLVGITVSTDPARPEGQGPSGRAVRSGQLQLLEDSLNAPSYHAWSQHALRQGFRSSVATPLWRDGAVIGVLNLYAAAPGFFGAEEQRLAKAIADKIDLALGHLDDLERQRQAEARLLHQATHDPLTGLPNRTRLFHRLEQALQADAADRLTVLMLDLDGFKDINDLFGHSAGDTLLCRIAERLRALCRPADVVARMGGDEFVVLLEQLPDPHTARNAVEQIISAVRRPVPLPDGEVSVSTSIGMVTGSAGVSADTLLRQADIALYRAKSLGRDQYCLFDDELERQLKQQQTTRHAIRAALDGDELALYYQPKVDLQSGAVIGAEALIRWLVDGEVRAPGRFLPALEGTELLGQIDSWAIRHAIAQAGHWHRHGLPLQISVNVSAISLRRPAFFGELRALLAEAALPHQALQLEVLESVSQDSLQYIIDCLQACKDIGVSLALDDFGTGASSLLHLQRIQPDVIKIDQRFVRSMREQPENIAIIKSVSTFSQLSGRTVIAEGVETEAIGQDLLALGVRFGQGYAIARPMPAADFPVWVSQWRPPAAWRGHATTAS</sequence>
<accession>B9Z5D4</accession>
<dbReference type="InterPro" id="IPR052155">
    <property type="entry name" value="Biofilm_reg_signaling"/>
</dbReference>
<dbReference type="InterPro" id="IPR044398">
    <property type="entry name" value="Globin-sensor_dom"/>
</dbReference>
<dbReference type="RefSeq" id="WP_008954589.1">
    <property type="nucleotide sequence ID" value="NZ_ACIS01000007.1"/>
</dbReference>
<dbReference type="CDD" id="cd01949">
    <property type="entry name" value="GGDEF"/>
    <property type="match status" value="1"/>
</dbReference>
<dbReference type="PROSITE" id="PS50887">
    <property type="entry name" value="GGDEF"/>
    <property type="match status" value="1"/>
</dbReference>
<dbReference type="EMBL" id="ACIS01000007">
    <property type="protein sequence ID" value="EEG07781.1"/>
    <property type="molecule type" value="Genomic_DNA"/>
</dbReference>
<dbReference type="SMART" id="SM00052">
    <property type="entry name" value="EAL"/>
    <property type="match status" value="1"/>
</dbReference>
<feature type="domain" description="GGDEF" evidence="2">
    <location>
        <begin position="397"/>
        <end position="529"/>
    </location>
</feature>
<dbReference type="GO" id="GO:0019825">
    <property type="term" value="F:oxygen binding"/>
    <property type="evidence" value="ECO:0007669"/>
    <property type="project" value="InterPro"/>
</dbReference>
<comment type="caution">
    <text evidence="3">The sequence shown here is derived from an EMBL/GenBank/DDBJ whole genome shotgun (WGS) entry which is preliminary data.</text>
</comment>
<dbReference type="Gene3D" id="1.10.490.10">
    <property type="entry name" value="Globins"/>
    <property type="match status" value="1"/>
</dbReference>
<dbReference type="SMART" id="SM00065">
    <property type="entry name" value="GAF"/>
    <property type="match status" value="1"/>
</dbReference>
<dbReference type="eggNOG" id="COG2203">
    <property type="taxonomic scope" value="Bacteria"/>
</dbReference>
<dbReference type="Pfam" id="PF13185">
    <property type="entry name" value="GAF_2"/>
    <property type="match status" value="1"/>
</dbReference>
<reference evidence="3 4" key="1">
    <citation type="submission" date="2009-02" db="EMBL/GenBank/DDBJ databases">
        <title>Sequencing of the draft genome and assembly of Lutiella nitroferrum 2002.</title>
        <authorList>
            <consortium name="US DOE Joint Genome Institute (JGI-PGF)"/>
            <person name="Lucas S."/>
            <person name="Copeland A."/>
            <person name="Lapidus A."/>
            <person name="Glavina del Rio T."/>
            <person name="Tice H."/>
            <person name="Bruce D."/>
            <person name="Goodwin L."/>
            <person name="Pitluck S."/>
            <person name="Larimer F."/>
            <person name="Land M.L."/>
            <person name="Hauser L."/>
            <person name="Coates J.D."/>
        </authorList>
    </citation>
    <scope>NUCLEOTIDE SEQUENCE [LARGE SCALE GENOMIC DNA]</scope>
    <source>
        <strain evidence="3 4">2002</strain>
    </source>
</reference>
<proteinExistence type="predicted"/>
<dbReference type="InterPro" id="IPR003018">
    <property type="entry name" value="GAF"/>
</dbReference>
<dbReference type="InterPro" id="IPR000160">
    <property type="entry name" value="GGDEF_dom"/>
</dbReference>
<dbReference type="Gene3D" id="3.20.20.450">
    <property type="entry name" value="EAL domain"/>
    <property type="match status" value="1"/>
</dbReference>
<dbReference type="CDD" id="cd01948">
    <property type="entry name" value="EAL"/>
    <property type="match status" value="1"/>
</dbReference>
<dbReference type="SUPFAM" id="SSF55073">
    <property type="entry name" value="Nucleotide cyclase"/>
    <property type="match status" value="1"/>
</dbReference>
<dbReference type="GO" id="GO:0003824">
    <property type="term" value="F:catalytic activity"/>
    <property type="evidence" value="ECO:0007669"/>
    <property type="project" value="UniProtKB-ARBA"/>
</dbReference>
<dbReference type="Gene3D" id="3.30.70.270">
    <property type="match status" value="1"/>
</dbReference>
<protein>
    <submittedName>
        <fullName evidence="3">Diguanylate cyclase/phosphodiesterase with GAF sensor</fullName>
    </submittedName>
</protein>
<dbReference type="Proteomes" id="UP000003165">
    <property type="component" value="Unassembled WGS sequence"/>
</dbReference>
<dbReference type="PANTHER" id="PTHR44757">
    <property type="entry name" value="DIGUANYLATE CYCLASE DGCP"/>
    <property type="match status" value="1"/>
</dbReference>
<dbReference type="PANTHER" id="PTHR44757:SF2">
    <property type="entry name" value="BIOFILM ARCHITECTURE MAINTENANCE PROTEIN MBAA"/>
    <property type="match status" value="1"/>
</dbReference>
<dbReference type="SUPFAM" id="SSF141868">
    <property type="entry name" value="EAL domain-like"/>
    <property type="match status" value="1"/>
</dbReference>
<dbReference type="InterPro" id="IPR029787">
    <property type="entry name" value="Nucleotide_cyclase"/>
</dbReference>
<dbReference type="Gene3D" id="3.30.450.40">
    <property type="match status" value="1"/>
</dbReference>
<dbReference type="PROSITE" id="PS50883">
    <property type="entry name" value="EAL"/>
    <property type="match status" value="1"/>
</dbReference>
<name>B9Z5D4_9NEIS</name>
<evidence type="ECO:0000259" key="2">
    <source>
        <dbReference type="PROSITE" id="PS50887"/>
    </source>
</evidence>